<reference evidence="3" key="1">
    <citation type="submission" date="2021-02" db="EMBL/GenBank/DDBJ databases">
        <authorList>
            <person name="Nowell W R."/>
        </authorList>
    </citation>
    <scope>NUCLEOTIDE SEQUENCE</scope>
</reference>
<keyword evidence="6" id="KW-1185">Reference proteome</keyword>
<feature type="region of interest" description="Disordered" evidence="2">
    <location>
        <begin position="604"/>
        <end position="627"/>
    </location>
</feature>
<keyword evidence="1" id="KW-0479">Metal-binding</keyword>
<dbReference type="EMBL" id="CAJNOL010001244">
    <property type="protein sequence ID" value="CAF1320529.1"/>
    <property type="molecule type" value="Genomic_DNA"/>
</dbReference>
<feature type="binding site" evidence="1">
    <location>
        <position position="364"/>
    </location>
    <ligand>
        <name>Mg(2+)</name>
        <dbReference type="ChEBI" id="CHEBI:18420"/>
        <label>1</label>
    </ligand>
</feature>
<evidence type="ECO:0000313" key="4">
    <source>
        <dbReference type="EMBL" id="CAF1320529.1"/>
    </source>
</evidence>
<name>A0A814PS89_9BILA</name>
<gene>
    <name evidence="4" type="ORF">JXQ802_LOCUS30518</name>
    <name evidence="3" type="ORF">PYM288_LOCUS20146</name>
</gene>
<evidence type="ECO:0000256" key="2">
    <source>
        <dbReference type="SAM" id="MobiDB-lite"/>
    </source>
</evidence>
<dbReference type="InterPro" id="IPR036705">
    <property type="entry name" value="Ribosyl_crysJ1_sf"/>
</dbReference>
<dbReference type="Proteomes" id="UP000663854">
    <property type="component" value="Unassembled WGS sequence"/>
</dbReference>
<feature type="binding site" evidence="1">
    <location>
        <position position="362"/>
    </location>
    <ligand>
        <name>Mg(2+)</name>
        <dbReference type="ChEBI" id="CHEBI:18420"/>
        <label>1</label>
    </ligand>
</feature>
<dbReference type="EMBL" id="CAJNOH010000716">
    <property type="protein sequence ID" value="CAF1110154.1"/>
    <property type="molecule type" value="Genomic_DNA"/>
</dbReference>
<feature type="binding site" evidence="1">
    <location>
        <position position="125"/>
    </location>
    <ligand>
        <name>Mg(2+)</name>
        <dbReference type="ChEBI" id="CHEBI:18420"/>
        <label>1</label>
    </ligand>
</feature>
<feature type="compositionally biased region" description="Polar residues" evidence="2">
    <location>
        <begin position="604"/>
        <end position="615"/>
    </location>
</feature>
<sequence>MSKTMKSFKSTVHQLQEILKKKSTKNRRALAIQNKSDKPWLDLQFHDVNRRSIKMPHDLENDMKEPPTLIDERILDRIQGSIIGMAIGDALGAHVEFRPRQFLVEYPVTDFQAGGTWGLKKGQFTDDTSMALCLANSLVSKGDFSLYDQLVRYKWWFTQGYMSSTGKCFDIGTATSQSLQEFEQRQAVFAQKHNIPPEQIDYISGEKNLINEFDVYCSEDGVAGNGALMRLAPVPLFFYRFPPYAVEYSGHSGQITHGDIKAYDACRYYGALIVAALQGYRKDQLLDKQFYAKHTDWFSGKPLCNEVKQIAEGSYKKPGGYDDGIRGKGYIINALEAALWAFWSDENSFERGALAAVNLGDDTDTTAAIYGQLAGAYYGYKKLPQRWLRYVYAKKFMLNLSNWIAYEGEMWQPSEELSPDISSAPHQPYSNEMSTKIIAHDPNLNIYPTRRGGAISTVHLPEHNEAAGAEKYENPRRLRYIYSDESTNHPISSPTLPRNKERVKHHNMTSHFTFGPQSEEVINTASLNRPRSNIYSSQIEESFYPVNSINYSGKTPHDNKLHKLSLRETKSITTAGECAASMRTTLMQRPSVLDDKNSKMPVESSENITFSSRAPPQNPAPINHFNVNKHGDLMTREQNYLPQDTVPLPQSAMRNSKGTSSTSNTSQFRTHETPKKLQRLDQPMPDDYRSSVTNDKQTKDNRLPPISTADPVAPTQTKPKKRNETRSGKILNTDLVDSNLPSRRHKDKDKSNTK</sequence>
<evidence type="ECO:0000313" key="3">
    <source>
        <dbReference type="EMBL" id="CAF1110154.1"/>
    </source>
</evidence>
<protein>
    <recommendedName>
        <fullName evidence="7">ADP-ribosylglycohydrolase</fullName>
    </recommendedName>
</protein>
<comment type="cofactor">
    <cofactor evidence="1">
        <name>Mg(2+)</name>
        <dbReference type="ChEBI" id="CHEBI:18420"/>
    </cofactor>
    <text evidence="1">Binds 2 magnesium ions per subunit.</text>
</comment>
<feature type="binding site" evidence="1">
    <location>
        <position position="365"/>
    </location>
    <ligand>
        <name>Mg(2+)</name>
        <dbReference type="ChEBI" id="CHEBI:18420"/>
        <label>1</label>
    </ligand>
</feature>
<feature type="region of interest" description="Disordered" evidence="2">
    <location>
        <begin position="644"/>
        <end position="754"/>
    </location>
</feature>
<dbReference type="Gene3D" id="1.10.4080.10">
    <property type="entry name" value="ADP-ribosylation/Crystallin J1"/>
    <property type="match status" value="1"/>
</dbReference>
<proteinExistence type="predicted"/>
<accession>A0A814PS89</accession>
<dbReference type="SUPFAM" id="SSF101478">
    <property type="entry name" value="ADP-ribosylglycohydrolase"/>
    <property type="match status" value="1"/>
</dbReference>
<keyword evidence="1" id="KW-0460">Magnesium</keyword>
<comment type="caution">
    <text evidence="3">The sequence shown here is derived from an EMBL/GenBank/DDBJ whole genome shotgun (WGS) entry which is preliminary data.</text>
</comment>
<dbReference type="AlphaFoldDB" id="A0A814PS89"/>
<feature type="binding site" evidence="1">
    <location>
        <position position="126"/>
    </location>
    <ligand>
        <name>Mg(2+)</name>
        <dbReference type="ChEBI" id="CHEBI:18420"/>
        <label>1</label>
    </ligand>
</feature>
<organism evidence="3 5">
    <name type="scientific">Rotaria sordida</name>
    <dbReference type="NCBI Taxonomy" id="392033"/>
    <lineage>
        <taxon>Eukaryota</taxon>
        <taxon>Metazoa</taxon>
        <taxon>Spiralia</taxon>
        <taxon>Gnathifera</taxon>
        <taxon>Rotifera</taxon>
        <taxon>Eurotatoria</taxon>
        <taxon>Bdelloidea</taxon>
        <taxon>Philodinida</taxon>
        <taxon>Philodinidae</taxon>
        <taxon>Rotaria</taxon>
    </lineage>
</organism>
<dbReference type="Proteomes" id="UP000663870">
    <property type="component" value="Unassembled WGS sequence"/>
</dbReference>
<dbReference type="InterPro" id="IPR005502">
    <property type="entry name" value="Ribosyl_crysJ1"/>
</dbReference>
<evidence type="ECO:0008006" key="7">
    <source>
        <dbReference type="Google" id="ProtNLM"/>
    </source>
</evidence>
<evidence type="ECO:0000256" key="1">
    <source>
        <dbReference type="PIRSR" id="PIRSR605502-1"/>
    </source>
</evidence>
<evidence type="ECO:0000313" key="5">
    <source>
        <dbReference type="Proteomes" id="UP000663854"/>
    </source>
</evidence>
<evidence type="ECO:0000313" key="6">
    <source>
        <dbReference type="Proteomes" id="UP000663870"/>
    </source>
</evidence>
<dbReference type="PANTHER" id="PTHR16222">
    <property type="entry name" value="ADP-RIBOSYLGLYCOHYDROLASE"/>
    <property type="match status" value="1"/>
</dbReference>
<dbReference type="Pfam" id="PF03747">
    <property type="entry name" value="ADP_ribosyl_GH"/>
    <property type="match status" value="1"/>
</dbReference>
<dbReference type="GO" id="GO:0046872">
    <property type="term" value="F:metal ion binding"/>
    <property type="evidence" value="ECO:0007669"/>
    <property type="project" value="UniProtKB-KW"/>
</dbReference>
<feature type="compositionally biased region" description="Basic and acidic residues" evidence="2">
    <location>
        <begin position="669"/>
        <end position="679"/>
    </location>
</feature>
<dbReference type="PANTHER" id="PTHR16222:SF12">
    <property type="entry name" value="ADP-RIBOSYLGLYCOHYDROLASE-RELATED"/>
    <property type="match status" value="1"/>
</dbReference>
<dbReference type="InterPro" id="IPR050792">
    <property type="entry name" value="ADP-ribosylglycohydrolase"/>
</dbReference>
<feature type="binding site" evidence="1">
    <location>
        <position position="127"/>
    </location>
    <ligand>
        <name>Mg(2+)</name>
        <dbReference type="ChEBI" id="CHEBI:18420"/>
        <label>1</label>
    </ligand>
</feature>